<name>A0A382MHH5_9ZZZZ</name>
<protein>
    <submittedName>
        <fullName evidence="1">Uncharacterized protein</fullName>
    </submittedName>
</protein>
<sequence length="183" mass="20032">MKHILAIVLAGLTVQAGFASEATNAIAESGHPDVSIEVFVQSTGSSREKIDQDPSFFARGKRLTEQTLKSIAFKLYPYSRHEDWMKKEIVRIEDGLNDAVTTLGTTLLDSGEADIKACLECASEASTDVRGATKKIANVAAEMLAVQLVDLNRLLSVNAPVSGDDIEIRRWLGERSMGRRIQR</sequence>
<evidence type="ECO:0000313" key="1">
    <source>
        <dbReference type="EMBL" id="SVC48443.1"/>
    </source>
</evidence>
<accession>A0A382MHH5</accession>
<dbReference type="EMBL" id="UINC01093764">
    <property type="protein sequence ID" value="SVC48443.1"/>
    <property type="molecule type" value="Genomic_DNA"/>
</dbReference>
<gene>
    <name evidence="1" type="ORF">METZ01_LOCUS301297</name>
</gene>
<reference evidence="1" key="1">
    <citation type="submission" date="2018-05" db="EMBL/GenBank/DDBJ databases">
        <authorList>
            <person name="Lanie J.A."/>
            <person name="Ng W.-L."/>
            <person name="Kazmierczak K.M."/>
            <person name="Andrzejewski T.M."/>
            <person name="Davidsen T.M."/>
            <person name="Wayne K.J."/>
            <person name="Tettelin H."/>
            <person name="Glass J.I."/>
            <person name="Rusch D."/>
            <person name="Podicherti R."/>
            <person name="Tsui H.-C.T."/>
            <person name="Winkler M.E."/>
        </authorList>
    </citation>
    <scope>NUCLEOTIDE SEQUENCE</scope>
</reference>
<dbReference type="AlphaFoldDB" id="A0A382MHH5"/>
<organism evidence="1">
    <name type="scientific">marine metagenome</name>
    <dbReference type="NCBI Taxonomy" id="408172"/>
    <lineage>
        <taxon>unclassified sequences</taxon>
        <taxon>metagenomes</taxon>
        <taxon>ecological metagenomes</taxon>
    </lineage>
</organism>
<proteinExistence type="predicted"/>